<proteinExistence type="predicted"/>
<evidence type="ECO:0000313" key="2">
    <source>
        <dbReference type="EMBL" id="EGT44050.1"/>
    </source>
</evidence>
<accession>G0MU91</accession>
<feature type="region of interest" description="Disordered" evidence="1">
    <location>
        <begin position="21"/>
        <end position="173"/>
    </location>
</feature>
<dbReference type="InParanoid" id="G0MU91"/>
<feature type="compositionally biased region" description="Basic and acidic residues" evidence="1">
    <location>
        <begin position="144"/>
        <end position="155"/>
    </location>
</feature>
<dbReference type="Proteomes" id="UP000008068">
    <property type="component" value="Unassembled WGS sequence"/>
</dbReference>
<gene>
    <name evidence="2" type="ORF">CAEBREN_20019</name>
</gene>
<evidence type="ECO:0000313" key="3">
    <source>
        <dbReference type="Proteomes" id="UP000008068"/>
    </source>
</evidence>
<evidence type="ECO:0000256" key="1">
    <source>
        <dbReference type="SAM" id="MobiDB-lite"/>
    </source>
</evidence>
<dbReference type="AlphaFoldDB" id="G0MU91"/>
<feature type="compositionally biased region" description="Polar residues" evidence="1">
    <location>
        <begin position="74"/>
        <end position="98"/>
    </location>
</feature>
<protein>
    <submittedName>
        <fullName evidence="2">Uncharacterized protein</fullName>
    </submittedName>
</protein>
<dbReference type="EMBL" id="GL379812">
    <property type="protein sequence ID" value="EGT44050.1"/>
    <property type="molecule type" value="Genomic_DNA"/>
</dbReference>
<dbReference type="HOGENOM" id="CLU_706421_0_0_1"/>
<reference evidence="3" key="1">
    <citation type="submission" date="2011-07" db="EMBL/GenBank/DDBJ databases">
        <authorList>
            <consortium name="Caenorhabditis brenneri Sequencing and Analysis Consortium"/>
            <person name="Wilson R.K."/>
        </authorList>
    </citation>
    <scope>NUCLEOTIDE SEQUENCE [LARGE SCALE GENOMIC DNA]</scope>
    <source>
        <strain evidence="3">PB2801</strain>
    </source>
</reference>
<feature type="compositionally biased region" description="Basic and acidic residues" evidence="1">
    <location>
        <begin position="21"/>
        <end position="31"/>
    </location>
</feature>
<keyword evidence="3" id="KW-1185">Reference proteome</keyword>
<feature type="compositionally biased region" description="Low complexity" evidence="1">
    <location>
        <begin position="122"/>
        <end position="136"/>
    </location>
</feature>
<sequence length="391" mass="44219">MSTPNEIKRVSLRIKRVEAEKLRTERGETRARAVKAKNLVEKRSSGSSKSSSSDKENKPVTKAKKTTPPKNSVARKTTSKPCVQATPPQVQNTSNTSAPKRPLAHSDDSGAGPSEPKRAVKTSTSSQEESTSSTSSARPLGPTHDSEAGPSEPRRVATTSAPQNEEVREKKPYTKYDLIPDEYVEPNWWTRPAVKTTEDSPILFKQKIASIVLGEGWEEDKVEYSEPPSRPKAVTAEPEPIPSSNEHMQLMHALQHFVHTLNKVDTDAFEKLCDEINNLVGVMEAEKKAKNLSLYAIQMDTYMYQIFTTMKTEQDCQGEGIYVRQFFELLKKSIGVWYTKFERSKEDMMLILQQNLTPLKMYGEKKVIPCDKIIYHIKRFAEHILKDSREF</sequence>
<name>G0MU91_CAEBE</name>
<organism evidence="3">
    <name type="scientific">Caenorhabditis brenneri</name>
    <name type="common">Nematode worm</name>
    <dbReference type="NCBI Taxonomy" id="135651"/>
    <lineage>
        <taxon>Eukaryota</taxon>
        <taxon>Metazoa</taxon>
        <taxon>Ecdysozoa</taxon>
        <taxon>Nematoda</taxon>
        <taxon>Chromadorea</taxon>
        <taxon>Rhabditida</taxon>
        <taxon>Rhabditina</taxon>
        <taxon>Rhabditomorpha</taxon>
        <taxon>Rhabditoidea</taxon>
        <taxon>Rhabditidae</taxon>
        <taxon>Peloderinae</taxon>
        <taxon>Caenorhabditis</taxon>
    </lineage>
</organism>